<dbReference type="AlphaFoldDB" id="A0A2R4X2Y4"/>
<name>A0A2R4X2Y4_9EURY</name>
<dbReference type="EMBL" id="CP028858">
    <property type="protein sequence ID" value="AWB28161.1"/>
    <property type="molecule type" value="Genomic_DNA"/>
</dbReference>
<keyword evidence="2" id="KW-1185">Reference proteome</keyword>
<dbReference type="KEGG" id="harc:HARCEL1_10815"/>
<evidence type="ECO:0000313" key="1">
    <source>
        <dbReference type="EMBL" id="AWB28161.1"/>
    </source>
</evidence>
<dbReference type="InterPro" id="IPR039498">
    <property type="entry name" value="NTP_transf_5"/>
</dbReference>
<evidence type="ECO:0008006" key="3">
    <source>
        <dbReference type="Google" id="ProtNLM"/>
    </source>
</evidence>
<sequence>MCPRGRAPPRTQLGRLWRVHRRRRRRDGVRPVGEDRGPVTVEALCDLLRDGDPDDPDWARLLDLAAAHHVTGRIDADAVPAAHTERVRAAHRESAGHGLGLVAALQAVDSRLAEASIPALAFKGPILSDVVAGDLGVRRSVDVDLAVPDDQFAAAERALVADGYDVVERFRGLGEVTLRDTDGVSVDLHRSVLGRALPRRPGVETLLDRGSRRSVGGRTVATLSPVDRAVVLAVHGTKHRWYRLDWICDWAALTEEAIDWHAVDRRARSWSVRGAVLTAAWIARAVLGADLPGPLSAAVDADPRGRSIGQECLDALRAGPPTPPADRAQFRTLWRALDRRRDRLQYGVRVATIPSEADRAAVPLPDALDGLYRVVRPIRLGVRAARDIPSGD</sequence>
<evidence type="ECO:0000313" key="2">
    <source>
        <dbReference type="Proteomes" id="UP000244727"/>
    </source>
</evidence>
<protein>
    <recommendedName>
        <fullName evidence="3">Nucleotidyltransferase family protein</fullName>
    </recommendedName>
</protein>
<dbReference type="Gene3D" id="3.30.460.40">
    <property type="match status" value="1"/>
</dbReference>
<reference evidence="1 2" key="1">
    <citation type="submission" date="2018-04" db="EMBL/GenBank/DDBJ databases">
        <title>Halococcoides cellulosivorans gen. nov., sp. nov., an extremely halophilic cellulose-utilizing haloarchaeon from hypersaline lakes.</title>
        <authorList>
            <person name="Sorokin D.Y."/>
            <person name="Toshchakov S.V."/>
            <person name="Samarov N.I."/>
            <person name="Korzhenkov A."/>
            <person name="Kublanov I.V."/>
        </authorList>
    </citation>
    <scope>NUCLEOTIDE SEQUENCE [LARGE SCALE GENOMIC DNA]</scope>
    <source>
        <strain evidence="1 2">HArcel1</strain>
    </source>
</reference>
<dbReference type="Proteomes" id="UP000244727">
    <property type="component" value="Chromosome"/>
</dbReference>
<proteinExistence type="predicted"/>
<accession>A0A2R4X2Y4</accession>
<dbReference type="Pfam" id="PF14907">
    <property type="entry name" value="NTP_transf_5"/>
    <property type="match status" value="1"/>
</dbReference>
<organism evidence="1 2">
    <name type="scientific">Halococcoides cellulosivorans</name>
    <dbReference type="NCBI Taxonomy" id="1679096"/>
    <lineage>
        <taxon>Archaea</taxon>
        <taxon>Methanobacteriati</taxon>
        <taxon>Methanobacteriota</taxon>
        <taxon>Stenosarchaea group</taxon>
        <taxon>Halobacteria</taxon>
        <taxon>Halobacteriales</taxon>
        <taxon>Haloarculaceae</taxon>
        <taxon>Halococcoides</taxon>
    </lineage>
</organism>
<gene>
    <name evidence="1" type="ORF">HARCEL1_10815</name>
</gene>